<feature type="compositionally biased region" description="Polar residues" evidence="1">
    <location>
        <begin position="35"/>
        <end position="45"/>
    </location>
</feature>
<proteinExistence type="predicted"/>
<protein>
    <submittedName>
        <fullName evidence="2">Uncharacterized protein</fullName>
    </submittedName>
</protein>
<evidence type="ECO:0000313" key="3">
    <source>
        <dbReference type="Proteomes" id="UP000184304"/>
    </source>
</evidence>
<gene>
    <name evidence="2" type="ORF">ASPTUDRAFT_692010</name>
</gene>
<reference evidence="3" key="1">
    <citation type="journal article" date="2017" name="Genome Biol.">
        <title>Comparative genomics reveals high biological diversity and specific adaptations in the industrially and medically important fungal genus Aspergillus.</title>
        <authorList>
            <person name="de Vries R.P."/>
            <person name="Riley R."/>
            <person name="Wiebenga A."/>
            <person name="Aguilar-Osorio G."/>
            <person name="Amillis S."/>
            <person name="Uchima C.A."/>
            <person name="Anderluh G."/>
            <person name="Asadollahi M."/>
            <person name="Askin M."/>
            <person name="Barry K."/>
            <person name="Battaglia E."/>
            <person name="Bayram O."/>
            <person name="Benocci T."/>
            <person name="Braus-Stromeyer S.A."/>
            <person name="Caldana C."/>
            <person name="Canovas D."/>
            <person name="Cerqueira G.C."/>
            <person name="Chen F."/>
            <person name="Chen W."/>
            <person name="Choi C."/>
            <person name="Clum A."/>
            <person name="Dos Santos R.A."/>
            <person name="Damasio A.R."/>
            <person name="Diallinas G."/>
            <person name="Emri T."/>
            <person name="Fekete E."/>
            <person name="Flipphi M."/>
            <person name="Freyberg S."/>
            <person name="Gallo A."/>
            <person name="Gournas C."/>
            <person name="Habgood R."/>
            <person name="Hainaut M."/>
            <person name="Harispe M.L."/>
            <person name="Henrissat B."/>
            <person name="Hilden K.S."/>
            <person name="Hope R."/>
            <person name="Hossain A."/>
            <person name="Karabika E."/>
            <person name="Karaffa L."/>
            <person name="Karanyi Z."/>
            <person name="Krasevec N."/>
            <person name="Kuo A."/>
            <person name="Kusch H."/>
            <person name="LaButti K."/>
            <person name="Lagendijk E.L."/>
            <person name="Lapidus A."/>
            <person name="Levasseur A."/>
            <person name="Lindquist E."/>
            <person name="Lipzen A."/>
            <person name="Logrieco A.F."/>
            <person name="MacCabe A."/>
            <person name="Maekelae M.R."/>
            <person name="Malavazi I."/>
            <person name="Melin P."/>
            <person name="Meyer V."/>
            <person name="Mielnichuk N."/>
            <person name="Miskei M."/>
            <person name="Molnar A.P."/>
            <person name="Mule G."/>
            <person name="Ngan C.Y."/>
            <person name="Orejas M."/>
            <person name="Orosz E."/>
            <person name="Ouedraogo J.P."/>
            <person name="Overkamp K.M."/>
            <person name="Park H.-S."/>
            <person name="Perrone G."/>
            <person name="Piumi F."/>
            <person name="Punt P.J."/>
            <person name="Ram A.F."/>
            <person name="Ramon A."/>
            <person name="Rauscher S."/>
            <person name="Record E."/>
            <person name="Riano-Pachon D.M."/>
            <person name="Robert V."/>
            <person name="Roehrig J."/>
            <person name="Ruller R."/>
            <person name="Salamov A."/>
            <person name="Salih N.S."/>
            <person name="Samson R.A."/>
            <person name="Sandor E."/>
            <person name="Sanguinetti M."/>
            <person name="Schuetze T."/>
            <person name="Sepcic K."/>
            <person name="Shelest E."/>
            <person name="Sherlock G."/>
            <person name="Sophianopoulou V."/>
            <person name="Squina F.M."/>
            <person name="Sun H."/>
            <person name="Susca A."/>
            <person name="Todd R.B."/>
            <person name="Tsang A."/>
            <person name="Unkles S.E."/>
            <person name="van de Wiele N."/>
            <person name="van Rossen-Uffink D."/>
            <person name="Oliveira J.V."/>
            <person name="Vesth T.C."/>
            <person name="Visser J."/>
            <person name="Yu J.-H."/>
            <person name="Zhou M."/>
            <person name="Andersen M.R."/>
            <person name="Archer D.B."/>
            <person name="Baker S.E."/>
            <person name="Benoit I."/>
            <person name="Brakhage A.A."/>
            <person name="Braus G.H."/>
            <person name="Fischer R."/>
            <person name="Frisvad J.C."/>
            <person name="Goldman G.H."/>
            <person name="Houbraken J."/>
            <person name="Oakley B."/>
            <person name="Pocsi I."/>
            <person name="Scazzocchio C."/>
            <person name="Seiboth B."/>
            <person name="vanKuyk P.A."/>
            <person name="Wortman J."/>
            <person name="Dyer P.S."/>
            <person name="Grigoriev I.V."/>
        </authorList>
    </citation>
    <scope>NUCLEOTIDE SEQUENCE [LARGE SCALE GENOMIC DNA]</scope>
    <source>
        <strain evidence="3">CBS 134.48</strain>
    </source>
</reference>
<evidence type="ECO:0000313" key="2">
    <source>
        <dbReference type="EMBL" id="OJI82776.1"/>
    </source>
</evidence>
<feature type="region of interest" description="Disordered" evidence="1">
    <location>
        <begin position="35"/>
        <end position="54"/>
    </location>
</feature>
<organism evidence="2 3">
    <name type="scientific">Aspergillus tubingensis (strain CBS 134.48)</name>
    <dbReference type="NCBI Taxonomy" id="767770"/>
    <lineage>
        <taxon>Eukaryota</taxon>
        <taxon>Fungi</taxon>
        <taxon>Dikarya</taxon>
        <taxon>Ascomycota</taxon>
        <taxon>Pezizomycotina</taxon>
        <taxon>Eurotiomycetes</taxon>
        <taxon>Eurotiomycetidae</taxon>
        <taxon>Eurotiales</taxon>
        <taxon>Aspergillaceae</taxon>
        <taxon>Aspergillus</taxon>
        <taxon>Aspergillus subgen. Circumdati</taxon>
    </lineage>
</organism>
<sequence>MSRTLKITERCRAVWLCLTRRQRECRSLFHHGFTTRSQRQASSKIPSKPRRRMPARLKEETRTLKTGAKRLLTASGQALAPHASPQPRSIFFLKNAAESGLFPVNNLRVV</sequence>
<evidence type="ECO:0000256" key="1">
    <source>
        <dbReference type="SAM" id="MobiDB-lite"/>
    </source>
</evidence>
<name>A0A1L9N0F4_ASPTC</name>
<dbReference type="Proteomes" id="UP000184304">
    <property type="component" value="Unassembled WGS sequence"/>
</dbReference>
<accession>A0A1L9N0F4</accession>
<dbReference type="VEuPathDB" id="FungiDB:ASPTUDRAFT_692010"/>
<keyword evidence="3" id="KW-1185">Reference proteome</keyword>
<dbReference type="AlphaFoldDB" id="A0A1L9N0F4"/>
<dbReference type="EMBL" id="KV878204">
    <property type="protein sequence ID" value="OJI82776.1"/>
    <property type="molecule type" value="Genomic_DNA"/>
</dbReference>